<feature type="non-terminal residue" evidence="6">
    <location>
        <position position="1156"/>
    </location>
</feature>
<keyword evidence="2" id="KW-0175">Coiled coil</keyword>
<evidence type="ECO:0000256" key="2">
    <source>
        <dbReference type="SAM" id="Coils"/>
    </source>
</evidence>
<evidence type="ECO:0000256" key="3">
    <source>
        <dbReference type="SAM" id="SignalP"/>
    </source>
</evidence>
<dbReference type="InterPro" id="IPR036537">
    <property type="entry name" value="Adaptor_Cbl_N_dom_sf"/>
</dbReference>
<dbReference type="AlphaFoldDB" id="A0A9W8JCT7"/>
<keyword evidence="1" id="KW-0677">Repeat</keyword>
<accession>A0A9W8JCT7</accession>
<gene>
    <name evidence="6" type="ORF">H1R20_g4680</name>
</gene>
<evidence type="ECO:0000259" key="4">
    <source>
        <dbReference type="Pfam" id="PF12862"/>
    </source>
</evidence>
<dbReference type="PANTHER" id="PTHR10039">
    <property type="entry name" value="AMELOGENIN"/>
    <property type="match status" value="1"/>
</dbReference>
<name>A0A9W8JCT7_9AGAR</name>
<feature type="coiled-coil region" evidence="2">
    <location>
        <begin position="77"/>
        <end position="104"/>
    </location>
</feature>
<feature type="domain" description="Anaphase-promoting complex subunit 5" evidence="4">
    <location>
        <begin position="751"/>
        <end position="787"/>
    </location>
</feature>
<dbReference type="PANTHER" id="PTHR10039:SF17">
    <property type="entry name" value="FUNGAL STAND N-TERMINAL GOODBYE DOMAIN-CONTAINING PROTEIN-RELATED"/>
    <property type="match status" value="1"/>
</dbReference>
<dbReference type="InterPro" id="IPR026000">
    <property type="entry name" value="Apc5_dom"/>
</dbReference>
<dbReference type="Proteomes" id="UP001140091">
    <property type="component" value="Unassembled WGS sequence"/>
</dbReference>
<dbReference type="InterPro" id="IPR027417">
    <property type="entry name" value="P-loop_NTPase"/>
</dbReference>
<evidence type="ECO:0000313" key="7">
    <source>
        <dbReference type="Proteomes" id="UP001140091"/>
    </source>
</evidence>
<dbReference type="CDD" id="cd21037">
    <property type="entry name" value="MLKL_NTD"/>
    <property type="match status" value="1"/>
</dbReference>
<dbReference type="OrthoDB" id="3038309at2759"/>
<feature type="chain" id="PRO_5040821264" description="NACHT domain-containing protein" evidence="3">
    <location>
        <begin position="22"/>
        <end position="1156"/>
    </location>
</feature>
<dbReference type="SMART" id="SM00028">
    <property type="entry name" value="TPR"/>
    <property type="match status" value="5"/>
</dbReference>
<evidence type="ECO:0000313" key="6">
    <source>
        <dbReference type="EMBL" id="KAJ2932370.1"/>
    </source>
</evidence>
<evidence type="ECO:0000259" key="5">
    <source>
        <dbReference type="Pfam" id="PF24883"/>
    </source>
</evidence>
<sequence length="1156" mass="130907">MAKTASLSIAIGILQAVNTAADVFPPLKTVTNAALFVAQTADSFHTNKEDWTRLSSYVQIYVAALLKHIGEDSDPMVDDWKESLLSLDRSLQEIQEKISELRSETFLKRLWRYFKTRGQFVKDLQRDFDDAIKLCNFRASLMTTSEVVKHLQQGDPNKTIESLLQKFKDDIAFDNDRIESLRQLPDARGASWDSSRTCLLGTRMPHLKEIETWIANCTTRDTPEILLIADPMGSGKSTLAHSICQEAQRKRWLVTSFFFSQLRGEEVTSRHLFGSLIRGFCRVNKATGDTIARILRDDATLLDASPTRQFQEIILPICPLLPTSVPLVVVVDALDEGCDTELLQILRDGVPLLPANLCIIVTSRPEDSVMSWLEHHSHIQLLSLSLIRGNDTQQDIEKHIHNKFRYPPFDNTVFPPQLIQDFVHRSEGLFLWVDVILEYIKPFFHCDEALREIIDSSAGTPAELLDAELKVFALYEQILSKLMWKDKVLVRAYKAFMGSVVTAKEPLSINALVLLFSYDQPVDGDTMVKVANRLRSLLNDFSPDTREEPIRLLHASVREYLSQHIPNTKPYYLDIEECNCVMAKLTLSTIDNEIRAHVPPLGYLSGEWDIDIFHVPPKLPPIPPGSISEQLSYSCRFFIDHTIQSGGVKELAPLWRLHEVLSCHAQAVIELTAAMGSTTNLGHLRSWVKDTFPSTFSKIFDDLDPLLSKYLYDIVSYLRGRVGRQKEALLVVQAARAICHRLIDKYGSRYMLHLARCMNMEGLCLGDLERDEEALATLEEAVKIIEELAGNYSGIYEPDLARALNNLSRQLGVFSRNEESLQHTEKALEIYRRLSQDQPNLYEPFVGWSLVSVAYRLLEMGRLDEATPAIQEGLRIYRSLADRDHETFDQYVSSALHISSIMLDQMGRHPVESIVPLLDAVGTYLRLVKANPELFEPNLAACLGTLSIRFIQLEKWQEAFEATEKAVPIYRRLALREPELYEGKLSDALDGLCTCLVGLGRDDDALVAIDESIDLTRKLLEHKSMLTLESHLAYSLHERHLVLKNLNRYGESLRCLEESVDVHRRIFEAHPTQMHASNLGKALDNLCALYHSLGRDENASLIREEAVELHQMAGDWTRYAQASTGALASQPSIEVFWGYMGPNPAIVLGEKCSRSR</sequence>
<proteinExistence type="predicted"/>
<dbReference type="Gene3D" id="3.40.50.300">
    <property type="entry name" value="P-loop containing nucleotide triphosphate hydrolases"/>
    <property type="match status" value="1"/>
</dbReference>
<feature type="domain" description="Nephrocystin 3-like N-terminal" evidence="5">
    <location>
        <begin position="209"/>
        <end position="364"/>
    </location>
</feature>
<protein>
    <recommendedName>
        <fullName evidence="8">NACHT domain-containing protein</fullName>
    </recommendedName>
</protein>
<keyword evidence="3" id="KW-0732">Signal</keyword>
<feature type="domain" description="Anaphase-promoting complex subunit 5" evidence="4">
    <location>
        <begin position="998"/>
        <end position="1034"/>
    </location>
</feature>
<dbReference type="InterPro" id="IPR011990">
    <property type="entry name" value="TPR-like_helical_dom_sf"/>
</dbReference>
<keyword evidence="7" id="KW-1185">Reference proteome</keyword>
<dbReference type="Pfam" id="PF13374">
    <property type="entry name" value="TPR_10"/>
    <property type="match status" value="1"/>
</dbReference>
<dbReference type="Pfam" id="PF24883">
    <property type="entry name" value="NPHP3_N"/>
    <property type="match status" value="1"/>
</dbReference>
<dbReference type="SUPFAM" id="SSF48452">
    <property type="entry name" value="TPR-like"/>
    <property type="match status" value="2"/>
</dbReference>
<reference evidence="6" key="1">
    <citation type="submission" date="2022-06" db="EMBL/GenBank/DDBJ databases">
        <title>Genome Sequence of Candolleomyces eurysporus.</title>
        <authorList>
            <person name="Buettner E."/>
        </authorList>
    </citation>
    <scope>NUCLEOTIDE SEQUENCE</scope>
    <source>
        <strain evidence="6">VTCC 930004</strain>
    </source>
</reference>
<dbReference type="Gene3D" id="1.25.40.10">
    <property type="entry name" value="Tetratricopeptide repeat domain"/>
    <property type="match status" value="3"/>
</dbReference>
<dbReference type="GO" id="GO:0007166">
    <property type="term" value="P:cell surface receptor signaling pathway"/>
    <property type="evidence" value="ECO:0007669"/>
    <property type="project" value="InterPro"/>
</dbReference>
<dbReference type="Pfam" id="PF12862">
    <property type="entry name" value="ANAPC5"/>
    <property type="match status" value="2"/>
</dbReference>
<evidence type="ECO:0000256" key="1">
    <source>
        <dbReference type="ARBA" id="ARBA00022737"/>
    </source>
</evidence>
<dbReference type="SUPFAM" id="SSF52540">
    <property type="entry name" value="P-loop containing nucleoside triphosphate hydrolases"/>
    <property type="match status" value="1"/>
</dbReference>
<feature type="signal peptide" evidence="3">
    <location>
        <begin position="1"/>
        <end position="21"/>
    </location>
</feature>
<evidence type="ECO:0008006" key="8">
    <source>
        <dbReference type="Google" id="ProtNLM"/>
    </source>
</evidence>
<dbReference type="InterPro" id="IPR056884">
    <property type="entry name" value="NPHP3-like_N"/>
</dbReference>
<comment type="caution">
    <text evidence="6">The sequence shown here is derived from an EMBL/GenBank/DDBJ whole genome shotgun (WGS) entry which is preliminary data.</text>
</comment>
<organism evidence="6 7">
    <name type="scientific">Candolleomyces eurysporus</name>
    <dbReference type="NCBI Taxonomy" id="2828524"/>
    <lineage>
        <taxon>Eukaryota</taxon>
        <taxon>Fungi</taxon>
        <taxon>Dikarya</taxon>
        <taxon>Basidiomycota</taxon>
        <taxon>Agaricomycotina</taxon>
        <taxon>Agaricomycetes</taxon>
        <taxon>Agaricomycetidae</taxon>
        <taxon>Agaricales</taxon>
        <taxon>Agaricineae</taxon>
        <taxon>Psathyrellaceae</taxon>
        <taxon>Candolleomyces</taxon>
    </lineage>
</organism>
<dbReference type="EMBL" id="JANBPK010000773">
    <property type="protein sequence ID" value="KAJ2932370.1"/>
    <property type="molecule type" value="Genomic_DNA"/>
</dbReference>
<dbReference type="InterPro" id="IPR059179">
    <property type="entry name" value="MLKL-like_MCAfunc"/>
</dbReference>
<dbReference type="InterPro" id="IPR019734">
    <property type="entry name" value="TPR_rpt"/>
</dbReference>
<dbReference type="Gene3D" id="1.20.930.20">
    <property type="entry name" value="Adaptor protein Cbl, N-terminal domain"/>
    <property type="match status" value="1"/>
</dbReference>